<dbReference type="AlphaFoldDB" id="A0A2T9Y0W0"/>
<proteinExistence type="predicted"/>
<evidence type="ECO:0000313" key="2">
    <source>
        <dbReference type="Proteomes" id="UP000245699"/>
    </source>
</evidence>
<organism evidence="1 2">
    <name type="scientific">Furculomyces boomerangus</name>
    <dbReference type="NCBI Taxonomy" id="61424"/>
    <lineage>
        <taxon>Eukaryota</taxon>
        <taxon>Fungi</taxon>
        <taxon>Fungi incertae sedis</taxon>
        <taxon>Zoopagomycota</taxon>
        <taxon>Kickxellomycotina</taxon>
        <taxon>Harpellomycetes</taxon>
        <taxon>Harpellales</taxon>
        <taxon>Harpellaceae</taxon>
        <taxon>Furculomyces</taxon>
    </lineage>
</organism>
<sequence length="266" mass="31319">MLDVYTLENIFILSGNPEISTLSMKLFRVTNDTRTQMGFLIRNVYPTQEFLQSIFYSKYPGIAKKEELTIEQINNGIDINKCKNNSILNRAFRYGLNDTLDIILKKYKKVEIYCGRRSKRRVETDFIINHTRYKIEPLIPFTSIMEIINEHELYKDQNMKTLQTVLKMGEIELDLVGDCGIPAESLNYGPRKINLYRNMNKLIDFDELIIKAIQKDQPVFTKYVLEYEGYSENNLKRIYNTINYSTTDTKNNKSFAILKKCMEKFE</sequence>
<evidence type="ECO:0000313" key="1">
    <source>
        <dbReference type="EMBL" id="PVU85996.1"/>
    </source>
</evidence>
<gene>
    <name evidence="1" type="ORF">BB559_006719</name>
</gene>
<name>A0A2T9Y0W0_9FUNG</name>
<protein>
    <submittedName>
        <fullName evidence="1">Uncharacterized protein</fullName>
    </submittedName>
</protein>
<accession>A0A2T9Y0W0</accession>
<reference evidence="1 2" key="1">
    <citation type="journal article" date="2018" name="MBio">
        <title>Comparative Genomics Reveals the Core Gene Toolbox for the Fungus-Insect Symbiosis.</title>
        <authorList>
            <person name="Wang Y."/>
            <person name="Stata M."/>
            <person name="Wang W."/>
            <person name="Stajich J.E."/>
            <person name="White M.M."/>
            <person name="Moncalvo J.M."/>
        </authorList>
    </citation>
    <scope>NUCLEOTIDE SEQUENCE [LARGE SCALE GENOMIC DNA]</scope>
    <source>
        <strain evidence="1 2">AUS-77-4</strain>
    </source>
</reference>
<dbReference type="EMBL" id="MBFT01000988">
    <property type="protein sequence ID" value="PVU85996.1"/>
    <property type="molecule type" value="Genomic_DNA"/>
</dbReference>
<dbReference type="Proteomes" id="UP000245699">
    <property type="component" value="Unassembled WGS sequence"/>
</dbReference>
<comment type="caution">
    <text evidence="1">The sequence shown here is derived from an EMBL/GenBank/DDBJ whole genome shotgun (WGS) entry which is preliminary data.</text>
</comment>
<keyword evidence="2" id="KW-1185">Reference proteome</keyword>